<keyword evidence="2" id="KW-1133">Transmembrane helix</keyword>
<evidence type="ECO:0000313" key="3">
    <source>
        <dbReference type="EMBL" id="CAF0700339.1"/>
    </source>
</evidence>
<feature type="transmembrane region" description="Helical" evidence="2">
    <location>
        <begin position="287"/>
        <end position="304"/>
    </location>
</feature>
<evidence type="ECO:0000256" key="2">
    <source>
        <dbReference type="SAM" id="Phobius"/>
    </source>
</evidence>
<protein>
    <recommendedName>
        <fullName evidence="5">Peptidoglycan binding domain protein</fullName>
    </recommendedName>
</protein>
<dbReference type="Gene3D" id="1.20.141.10">
    <property type="entry name" value="Chitosanase, subunit A, domain 1"/>
    <property type="match status" value="1"/>
</dbReference>
<feature type="compositionally biased region" description="Low complexity" evidence="1">
    <location>
        <begin position="556"/>
        <end position="565"/>
    </location>
</feature>
<feature type="region of interest" description="Disordered" evidence="1">
    <location>
        <begin position="553"/>
        <end position="595"/>
    </location>
</feature>
<accession>A0A8J2BTY9</accession>
<proteinExistence type="predicted"/>
<evidence type="ECO:0000313" key="4">
    <source>
        <dbReference type="Proteomes" id="UP000663859"/>
    </source>
</evidence>
<evidence type="ECO:0008006" key="5">
    <source>
        <dbReference type="Google" id="ProtNLM"/>
    </source>
</evidence>
<dbReference type="AlphaFoldDB" id="A0A8J2BTY9"/>
<keyword evidence="2" id="KW-0812">Transmembrane</keyword>
<name>A0A8J2BTY9_9BACT</name>
<dbReference type="SUPFAM" id="SSF53955">
    <property type="entry name" value="Lysozyme-like"/>
    <property type="match status" value="1"/>
</dbReference>
<evidence type="ECO:0000256" key="1">
    <source>
        <dbReference type="SAM" id="MobiDB-lite"/>
    </source>
</evidence>
<sequence length="595" mass="67833">MIFDSEEERRVRQLAIETILDLEGRYHEYVPEDPGGRTAYGFDERTYGREFVDSLDERGATRAYEELWKEGGYWKLPPSWAFPLFIQGHNIGEVNAIKKMQESLGLPPTGVLDSTTIAKAHQNPDPSAFLEKNLEYYTSLHDLFPKFGRGWFARVGQIVDTLKNELGFGQIDLSKIPKAQHEYLASIFGPKVPDIFQRLQGGSMPTTEEKKRLEQERGVKAYPPEYLATFKEEKTEKEKTSLSPERAKKEIEELESVAQHARKRAEEIASRPEPKGVVDRDKQKSTAASWFFLLFPLAVVAGVASRGAGLGFLTALGGFFSGLNNGYQWAMEQRRKEMEEHLKTIREDMKEEREWVKLFLAAKKGIQERMRSINELGTQRGNPFLARLKTPAEVDAFLQISNAYDRILSAYQEPGKLMMGFAPHFKQEGPLEEGFRKTLAQNVLDTVDPNLKNTEPDVYQKALVEVIYESIQNIHDGAIKPLLENLTSNRLYDVVEDLWKLGEIPMSKTGTRVSEKLVSTYQPVIEQIRKFRQQMIRRTPEIIEMSRRAKAELGYTTTPQAYTPTPAAPEEESPRDIPDKELEDLGLLSVEPEEP</sequence>
<keyword evidence="4" id="KW-1185">Reference proteome</keyword>
<dbReference type="InterPro" id="IPR023346">
    <property type="entry name" value="Lysozyme-like_dom_sf"/>
</dbReference>
<organism evidence="3 4">
    <name type="scientific">Candidatus Methylacidithermus pantelleriae</name>
    <dbReference type="NCBI Taxonomy" id="2744239"/>
    <lineage>
        <taxon>Bacteria</taxon>
        <taxon>Pseudomonadati</taxon>
        <taxon>Verrucomicrobiota</taxon>
        <taxon>Methylacidiphilae</taxon>
        <taxon>Methylacidiphilales</taxon>
        <taxon>Methylacidiphilaceae</taxon>
        <taxon>Candidatus Methylacidithermus</taxon>
    </lineage>
</organism>
<keyword evidence="2" id="KW-0472">Membrane</keyword>
<dbReference type="EMBL" id="CAJNOB010000029">
    <property type="protein sequence ID" value="CAF0700339.1"/>
    <property type="molecule type" value="Genomic_DNA"/>
</dbReference>
<gene>
    <name evidence="3" type="ORF">MPNT_350017</name>
</gene>
<reference evidence="3" key="1">
    <citation type="submission" date="2021-02" db="EMBL/GenBank/DDBJ databases">
        <authorList>
            <person name="Cremers G."/>
            <person name="Picone N."/>
        </authorList>
    </citation>
    <scope>NUCLEOTIDE SEQUENCE</scope>
    <source>
        <strain evidence="3">PQ17</strain>
    </source>
</reference>
<comment type="caution">
    <text evidence="3">The sequence shown here is derived from an EMBL/GenBank/DDBJ whole genome shotgun (WGS) entry which is preliminary data.</text>
</comment>
<dbReference type="Proteomes" id="UP000663859">
    <property type="component" value="Unassembled WGS sequence"/>
</dbReference>
<dbReference type="RefSeq" id="WP_174583413.1">
    <property type="nucleotide sequence ID" value="NZ_CAJNOB010000029.1"/>
</dbReference>